<name>A0A0D2HJX6_9BACT</name>
<protein>
    <submittedName>
        <fullName evidence="1">Uncharacterized protein</fullName>
    </submittedName>
</protein>
<comment type="caution">
    <text evidence="1">The sequence shown here is derived from an EMBL/GenBank/DDBJ whole genome shotgun (WGS) entry which is preliminary data.</text>
</comment>
<reference evidence="1 2" key="1">
    <citation type="submission" date="2013-11" db="EMBL/GenBank/DDBJ databases">
        <title>Metagenomic analysis of a methanogenic consortium involved in long chain n-alkane degradation.</title>
        <authorList>
            <person name="Davidova I.A."/>
            <person name="Callaghan A.V."/>
            <person name="Wawrik B."/>
            <person name="Pruitt S."/>
            <person name="Marks C."/>
            <person name="Duncan K.E."/>
            <person name="Suflita J.M."/>
        </authorList>
    </citation>
    <scope>NUCLEOTIDE SEQUENCE [LARGE SCALE GENOMIC DNA]</scope>
    <source>
        <strain evidence="1 2">SPR</strain>
    </source>
</reference>
<gene>
    <name evidence="1" type="ORF">X474_26440</name>
</gene>
<dbReference type="InParanoid" id="A0A0D2HJX6"/>
<dbReference type="Proteomes" id="UP000032233">
    <property type="component" value="Unassembled WGS sequence"/>
</dbReference>
<evidence type="ECO:0000313" key="2">
    <source>
        <dbReference type="Proteomes" id="UP000032233"/>
    </source>
</evidence>
<dbReference type="AlphaFoldDB" id="A0A0D2HJX6"/>
<dbReference type="EMBL" id="AZAC01000078">
    <property type="protein sequence ID" value="KIX10953.1"/>
    <property type="molecule type" value="Genomic_DNA"/>
</dbReference>
<keyword evidence="2" id="KW-1185">Reference proteome</keyword>
<proteinExistence type="predicted"/>
<sequence>MAHLIDLGIVQELTKRKRNRIFSYSQFIKILNKGLEA</sequence>
<organism evidence="1 2">
    <name type="scientific">Dethiosulfatarculus sandiegensis</name>
    <dbReference type="NCBI Taxonomy" id="1429043"/>
    <lineage>
        <taxon>Bacteria</taxon>
        <taxon>Pseudomonadati</taxon>
        <taxon>Thermodesulfobacteriota</taxon>
        <taxon>Desulfarculia</taxon>
        <taxon>Desulfarculales</taxon>
        <taxon>Desulfarculaceae</taxon>
        <taxon>Dethiosulfatarculus</taxon>
    </lineage>
</organism>
<evidence type="ECO:0000313" key="1">
    <source>
        <dbReference type="EMBL" id="KIX10953.1"/>
    </source>
</evidence>
<accession>A0A0D2HJX6</accession>
<dbReference type="STRING" id="1429043.X474_26440"/>